<organism evidence="2 3">
    <name type="scientific">Tegillarca granosa</name>
    <name type="common">Malaysian cockle</name>
    <name type="synonym">Anadara granosa</name>
    <dbReference type="NCBI Taxonomy" id="220873"/>
    <lineage>
        <taxon>Eukaryota</taxon>
        <taxon>Metazoa</taxon>
        <taxon>Spiralia</taxon>
        <taxon>Lophotrochozoa</taxon>
        <taxon>Mollusca</taxon>
        <taxon>Bivalvia</taxon>
        <taxon>Autobranchia</taxon>
        <taxon>Pteriomorphia</taxon>
        <taxon>Arcoida</taxon>
        <taxon>Arcoidea</taxon>
        <taxon>Arcidae</taxon>
        <taxon>Tegillarca</taxon>
    </lineage>
</organism>
<evidence type="ECO:0000256" key="1">
    <source>
        <dbReference type="SAM" id="Coils"/>
    </source>
</evidence>
<keyword evidence="3" id="KW-1185">Reference proteome</keyword>
<dbReference type="EMBL" id="JARBDR010000440">
    <property type="protein sequence ID" value="KAJ8312364.1"/>
    <property type="molecule type" value="Genomic_DNA"/>
</dbReference>
<evidence type="ECO:0000313" key="2">
    <source>
        <dbReference type="EMBL" id="KAJ8312364.1"/>
    </source>
</evidence>
<dbReference type="Proteomes" id="UP001217089">
    <property type="component" value="Unassembled WGS sequence"/>
</dbReference>
<proteinExistence type="predicted"/>
<reference evidence="2 3" key="1">
    <citation type="submission" date="2022-12" db="EMBL/GenBank/DDBJ databases">
        <title>Chromosome-level genome of Tegillarca granosa.</title>
        <authorList>
            <person name="Kim J."/>
        </authorList>
    </citation>
    <scope>NUCLEOTIDE SEQUENCE [LARGE SCALE GENOMIC DNA]</scope>
    <source>
        <strain evidence="2">Teg-2019</strain>
        <tissue evidence="2">Adductor muscle</tissue>
    </source>
</reference>
<sequence length="208" mass="24101">MEKLTNQKLQIETAISEEKRKLIQMFEALEKNDLSQLNKMHKEALQSLQEIRVQYENRAKILEQCHASLDNNLKHLTDLQTCIELDRIERQLTEQEQYIVSVADTVDQRYQYKFTISPSISNMASIFTTFGDITRYSKIRHLVLANTFKVELQGNAFVSDGVYFCNQKIILTVYSASELLVYDITGDKTISNKAGPVWVLVRFVINKK</sequence>
<evidence type="ECO:0000313" key="3">
    <source>
        <dbReference type="Proteomes" id="UP001217089"/>
    </source>
</evidence>
<keyword evidence="1" id="KW-0175">Coiled coil</keyword>
<protein>
    <submittedName>
        <fullName evidence="2">Uncharacterized protein</fullName>
    </submittedName>
</protein>
<gene>
    <name evidence="2" type="ORF">KUTeg_009737</name>
</gene>
<name>A0ABQ9F4R2_TEGGR</name>
<comment type="caution">
    <text evidence="2">The sequence shown here is derived from an EMBL/GenBank/DDBJ whole genome shotgun (WGS) entry which is preliminary data.</text>
</comment>
<feature type="coiled-coil region" evidence="1">
    <location>
        <begin position="1"/>
        <end position="65"/>
    </location>
</feature>
<accession>A0ABQ9F4R2</accession>